<protein>
    <recommendedName>
        <fullName evidence="2">YCII-related domain-containing protein</fullName>
    </recommendedName>
</protein>
<dbReference type="PANTHER" id="PTHR33606:SF3">
    <property type="entry name" value="PROTEIN YCII"/>
    <property type="match status" value="1"/>
</dbReference>
<gene>
    <name evidence="3" type="ORF">SAMN05660874_03871</name>
</gene>
<evidence type="ECO:0000259" key="2">
    <source>
        <dbReference type="Pfam" id="PF03795"/>
    </source>
</evidence>
<comment type="similarity">
    <text evidence="1">Belongs to the YciI family.</text>
</comment>
<evidence type="ECO:0000313" key="4">
    <source>
        <dbReference type="Proteomes" id="UP000198852"/>
    </source>
</evidence>
<dbReference type="InterPro" id="IPR005545">
    <property type="entry name" value="YCII"/>
</dbReference>
<dbReference type="PANTHER" id="PTHR33606">
    <property type="entry name" value="PROTEIN YCII"/>
    <property type="match status" value="1"/>
</dbReference>
<dbReference type="RefSeq" id="WP_093420162.1">
    <property type="nucleotide sequence ID" value="NZ_FOZX01000006.1"/>
</dbReference>
<accession>A0A1I6TCC5</accession>
<proteinExistence type="inferred from homology"/>
<dbReference type="InterPro" id="IPR051807">
    <property type="entry name" value="Sec-metab_biosynth-assoc"/>
</dbReference>
<organism evidence="3 4">
    <name type="scientific">Saccharopolyspora flava</name>
    <dbReference type="NCBI Taxonomy" id="95161"/>
    <lineage>
        <taxon>Bacteria</taxon>
        <taxon>Bacillati</taxon>
        <taxon>Actinomycetota</taxon>
        <taxon>Actinomycetes</taxon>
        <taxon>Pseudonocardiales</taxon>
        <taxon>Pseudonocardiaceae</taxon>
        <taxon>Saccharopolyspora</taxon>
    </lineage>
</organism>
<dbReference type="Proteomes" id="UP000198852">
    <property type="component" value="Unassembled WGS sequence"/>
</dbReference>
<sequence length="92" mass="10068">MARFVVELVYGPDEEKRLAVRPEHREYSRGLADKGVLLAGGPYTDGEGAQLIYEVADEAELNEVLAADPYTTAGVIASTTIRQWEVVTGSWV</sequence>
<reference evidence="4" key="1">
    <citation type="submission" date="2016-10" db="EMBL/GenBank/DDBJ databases">
        <authorList>
            <person name="Varghese N."/>
            <person name="Submissions S."/>
        </authorList>
    </citation>
    <scope>NUCLEOTIDE SEQUENCE [LARGE SCALE GENOMIC DNA]</scope>
    <source>
        <strain evidence="4">DSM 44771</strain>
    </source>
</reference>
<evidence type="ECO:0000256" key="1">
    <source>
        <dbReference type="ARBA" id="ARBA00007689"/>
    </source>
</evidence>
<keyword evidence="4" id="KW-1185">Reference proteome</keyword>
<name>A0A1I6TCC5_9PSEU</name>
<dbReference type="EMBL" id="FOZX01000006">
    <property type="protein sequence ID" value="SFS86835.1"/>
    <property type="molecule type" value="Genomic_DNA"/>
</dbReference>
<dbReference type="Gene3D" id="3.30.70.1060">
    <property type="entry name" value="Dimeric alpha+beta barrel"/>
    <property type="match status" value="1"/>
</dbReference>
<dbReference type="STRING" id="95161.SAMN05660874_03871"/>
<dbReference type="SUPFAM" id="SSF54909">
    <property type="entry name" value="Dimeric alpha+beta barrel"/>
    <property type="match status" value="1"/>
</dbReference>
<evidence type="ECO:0000313" key="3">
    <source>
        <dbReference type="EMBL" id="SFS86835.1"/>
    </source>
</evidence>
<dbReference type="AlphaFoldDB" id="A0A1I6TCC5"/>
<dbReference type="Pfam" id="PF03795">
    <property type="entry name" value="YCII"/>
    <property type="match status" value="1"/>
</dbReference>
<dbReference type="InterPro" id="IPR011008">
    <property type="entry name" value="Dimeric_a/b-barrel"/>
</dbReference>
<dbReference type="OrthoDB" id="8968203at2"/>
<feature type="domain" description="YCII-related" evidence="2">
    <location>
        <begin position="4"/>
        <end position="85"/>
    </location>
</feature>